<feature type="compositionally biased region" description="Basic and acidic residues" evidence="8">
    <location>
        <begin position="60"/>
        <end position="70"/>
    </location>
</feature>
<evidence type="ECO:0000256" key="7">
    <source>
        <dbReference type="ARBA" id="ARBA00040903"/>
    </source>
</evidence>
<feature type="region of interest" description="Disordered" evidence="8">
    <location>
        <begin position="274"/>
        <end position="298"/>
    </location>
</feature>
<feature type="compositionally biased region" description="Polar residues" evidence="8">
    <location>
        <begin position="1"/>
        <end position="19"/>
    </location>
</feature>
<evidence type="ECO:0000313" key="10">
    <source>
        <dbReference type="EMBL" id="GHJ88354.1"/>
    </source>
</evidence>
<dbReference type="CDD" id="cd00067">
    <property type="entry name" value="GAL4"/>
    <property type="match status" value="1"/>
</dbReference>
<keyword evidence="3" id="KW-0805">Transcription regulation</keyword>
<dbReference type="GO" id="GO:0003677">
    <property type="term" value="F:DNA binding"/>
    <property type="evidence" value="ECO:0007669"/>
    <property type="project" value="UniProtKB-KW"/>
</dbReference>
<feature type="compositionally biased region" description="Polar residues" evidence="8">
    <location>
        <begin position="119"/>
        <end position="128"/>
    </location>
</feature>
<keyword evidence="6" id="KW-0539">Nucleus</keyword>
<name>A0A8H3TY75_9TREE</name>
<evidence type="ECO:0000256" key="8">
    <source>
        <dbReference type="SAM" id="MobiDB-lite"/>
    </source>
</evidence>
<dbReference type="InterPro" id="IPR001138">
    <property type="entry name" value="Zn2Cys6_DnaBD"/>
</dbReference>
<feature type="compositionally biased region" description="Low complexity" evidence="8">
    <location>
        <begin position="129"/>
        <end position="141"/>
    </location>
</feature>
<feature type="compositionally biased region" description="Basic residues" evidence="8">
    <location>
        <begin position="193"/>
        <end position="205"/>
    </location>
</feature>
<evidence type="ECO:0000259" key="9">
    <source>
        <dbReference type="PROSITE" id="PS50048"/>
    </source>
</evidence>
<feature type="region of interest" description="Disordered" evidence="8">
    <location>
        <begin position="190"/>
        <end position="212"/>
    </location>
</feature>
<dbReference type="InterPro" id="IPR036864">
    <property type="entry name" value="Zn2-C6_fun-type_DNA-bd_sf"/>
</dbReference>
<dbReference type="GO" id="GO:0000981">
    <property type="term" value="F:DNA-binding transcription factor activity, RNA polymerase II-specific"/>
    <property type="evidence" value="ECO:0007669"/>
    <property type="project" value="InterPro"/>
</dbReference>
<dbReference type="GO" id="GO:0008270">
    <property type="term" value="F:zinc ion binding"/>
    <property type="evidence" value="ECO:0007669"/>
    <property type="project" value="InterPro"/>
</dbReference>
<keyword evidence="1" id="KW-0479">Metal-binding</keyword>
<dbReference type="InterPro" id="IPR050335">
    <property type="entry name" value="ERT1_acuK_gluconeogen_tf"/>
</dbReference>
<feature type="region of interest" description="Disordered" evidence="8">
    <location>
        <begin position="1"/>
        <end position="27"/>
    </location>
</feature>
<evidence type="ECO:0000256" key="2">
    <source>
        <dbReference type="ARBA" id="ARBA00022833"/>
    </source>
</evidence>
<dbReference type="PROSITE" id="PS50048">
    <property type="entry name" value="ZN2_CY6_FUNGAL_2"/>
    <property type="match status" value="1"/>
</dbReference>
<dbReference type="PANTHER" id="PTHR47659:SF7">
    <property type="entry name" value="FUNGAL TRANSCRIPTIONAL REGULATORY PROTEIN, N-TERMINAL DOMAIN-CONTAINING PROTEIN"/>
    <property type="match status" value="1"/>
</dbReference>
<feature type="region of interest" description="Disordered" evidence="8">
    <location>
        <begin position="118"/>
        <end position="150"/>
    </location>
</feature>
<dbReference type="SMART" id="SM00066">
    <property type="entry name" value="GAL4"/>
    <property type="match status" value="1"/>
</dbReference>
<accession>A0A8H3TY75</accession>
<reference evidence="10" key="1">
    <citation type="submission" date="2020-07" db="EMBL/GenBank/DDBJ databases">
        <title>Draft Genome Sequence of a Deep-Sea Yeast, Naganishia (Cryptococcus) liquefaciens strain N6.</title>
        <authorList>
            <person name="Han Y.W."/>
            <person name="Kajitani R."/>
            <person name="Morimoto H."/>
            <person name="Parhat M."/>
            <person name="Tsubouchi H."/>
            <person name="Bakenova O."/>
            <person name="Ogata M."/>
            <person name="Argunhan B."/>
            <person name="Aoki R."/>
            <person name="Kajiwara S."/>
            <person name="Itoh T."/>
            <person name="Iwasaki H."/>
        </authorList>
    </citation>
    <scope>NUCLEOTIDE SEQUENCE</scope>
    <source>
        <strain evidence="10">N6</strain>
    </source>
</reference>
<dbReference type="PANTHER" id="PTHR47659">
    <property type="entry name" value="ZN(II)2CYS6 TRANSCRIPTION FACTOR (EUROFUNG)-RELATED"/>
    <property type="match status" value="1"/>
</dbReference>
<dbReference type="SUPFAM" id="SSF57701">
    <property type="entry name" value="Zn2/Cys6 DNA-binding domain"/>
    <property type="match status" value="1"/>
</dbReference>
<dbReference type="OrthoDB" id="5575144at2759"/>
<keyword evidence="5" id="KW-0804">Transcription</keyword>
<keyword evidence="2" id="KW-0862">Zinc</keyword>
<sequence>MPQVQYQAASESLSHSSGIRATHTADEYSPLRLGPTVQSLLLKRTSQPHTAAQDWNSLPLDKKEGDHVGSDGKGAAAGALHAVQSGRDLLTTQNGSTENVKYHSLSYSLPLLASLAAQQPRSGPVSPQGSSAASDGSLAGSEPLKDALPKPKRVQVKNACIHCQKACKKCSQERPCERCVKYGYSDCVDSPRKPRQRGIKRGPYKRKGDYDSLPFDNASQSLYQLHPSILMNSQPGHGPSHLMIHRSDGQHTRQQWMNRDLQLQAHIAALPLATPLKGSPTGTPLSGRQLANRPAPPTHQQTESAILANMHSLYSTSTSGNATPALAQNPTMGFANHAQLLCAKLSPLVDFKDGILSRPLDQSVTNQGPVPATALVANTEQKPAMTKLPFMGHASTAPSSPTGMRAFFEIEDIWKSQPFTGTHD</sequence>
<protein>
    <recommendedName>
        <fullName evidence="7">Transcription activator of gluconeogenesis ERT1</fullName>
    </recommendedName>
</protein>
<dbReference type="AlphaFoldDB" id="A0A8H3TY75"/>
<evidence type="ECO:0000256" key="1">
    <source>
        <dbReference type="ARBA" id="ARBA00022723"/>
    </source>
</evidence>
<evidence type="ECO:0000256" key="5">
    <source>
        <dbReference type="ARBA" id="ARBA00023163"/>
    </source>
</evidence>
<organism evidence="10 11">
    <name type="scientific">Naganishia liquefaciens</name>
    <dbReference type="NCBI Taxonomy" id="104408"/>
    <lineage>
        <taxon>Eukaryota</taxon>
        <taxon>Fungi</taxon>
        <taxon>Dikarya</taxon>
        <taxon>Basidiomycota</taxon>
        <taxon>Agaricomycotina</taxon>
        <taxon>Tremellomycetes</taxon>
        <taxon>Filobasidiales</taxon>
        <taxon>Filobasidiaceae</taxon>
        <taxon>Naganishia</taxon>
    </lineage>
</organism>
<proteinExistence type="predicted"/>
<evidence type="ECO:0000313" key="11">
    <source>
        <dbReference type="Proteomes" id="UP000620104"/>
    </source>
</evidence>
<dbReference type="EMBL" id="BLZA01000030">
    <property type="protein sequence ID" value="GHJ88354.1"/>
    <property type="molecule type" value="Genomic_DNA"/>
</dbReference>
<feature type="region of interest" description="Disordered" evidence="8">
    <location>
        <begin position="48"/>
        <end position="74"/>
    </location>
</feature>
<evidence type="ECO:0000256" key="3">
    <source>
        <dbReference type="ARBA" id="ARBA00023015"/>
    </source>
</evidence>
<keyword evidence="11" id="KW-1185">Reference proteome</keyword>
<evidence type="ECO:0000256" key="4">
    <source>
        <dbReference type="ARBA" id="ARBA00023125"/>
    </source>
</evidence>
<gene>
    <name evidence="10" type="ORF">NliqN6_4756</name>
</gene>
<comment type="caution">
    <text evidence="10">The sequence shown here is derived from an EMBL/GenBank/DDBJ whole genome shotgun (WGS) entry which is preliminary data.</text>
</comment>
<keyword evidence="4" id="KW-0238">DNA-binding</keyword>
<feature type="domain" description="Zn(2)-C6 fungal-type" evidence="9">
    <location>
        <begin position="159"/>
        <end position="189"/>
    </location>
</feature>
<dbReference type="Proteomes" id="UP000620104">
    <property type="component" value="Unassembled WGS sequence"/>
</dbReference>
<evidence type="ECO:0000256" key="6">
    <source>
        <dbReference type="ARBA" id="ARBA00023242"/>
    </source>
</evidence>